<keyword evidence="5" id="KW-0408">Iron</keyword>
<dbReference type="SUPFAM" id="SSF46548">
    <property type="entry name" value="alpha-helical ferredoxin"/>
    <property type="match status" value="1"/>
</dbReference>
<protein>
    <submittedName>
        <fullName evidence="8">Heterodisulfide reductase subunit C</fullName>
    </submittedName>
</protein>
<comment type="similarity">
    <text evidence="1">Belongs to the HdrC family.</text>
</comment>
<evidence type="ECO:0000256" key="5">
    <source>
        <dbReference type="ARBA" id="ARBA00023004"/>
    </source>
</evidence>
<dbReference type="Proteomes" id="UP000248557">
    <property type="component" value="Unassembled WGS sequence"/>
</dbReference>
<organism evidence="8 9">
    <name type="scientific">Methanosphaera stadtmanae</name>
    <dbReference type="NCBI Taxonomy" id="2317"/>
    <lineage>
        <taxon>Archaea</taxon>
        <taxon>Methanobacteriati</taxon>
        <taxon>Methanobacteriota</taxon>
        <taxon>Methanomada group</taxon>
        <taxon>Methanobacteria</taxon>
        <taxon>Methanobacteriales</taxon>
        <taxon>Methanobacteriaceae</taxon>
        <taxon>Methanosphaera</taxon>
    </lineage>
</organism>
<sequence>MGQSKKDDLAYKVLKDIKASPDLGLLRCVQCGMCASSCPAARHSEYDPRVVIKRVLDDDKTLLEDKYIWNCFYCYNCHSVCPVGNSVCEVNQILRQMAIDKDTGKKEIESFMSFADSFLDTGLGVIPKEYHKQLSKDYGPHWDRLQQQLEDVRKTLNLESMFLLPEAEKEVDKTLEAIGFKNRVKKIKDVRDKK</sequence>
<dbReference type="PANTHER" id="PTHR43255:SF1">
    <property type="entry name" value="IRON-SULFUR-BINDING OXIDOREDUCTASE FADF-RELATED"/>
    <property type="match status" value="1"/>
</dbReference>
<keyword evidence="2" id="KW-0004">4Fe-4S</keyword>
<dbReference type="NCBIfam" id="NF041890">
    <property type="entry name" value="hdrC_Methbact"/>
    <property type="match status" value="1"/>
</dbReference>
<dbReference type="GO" id="GO:0051539">
    <property type="term" value="F:4 iron, 4 sulfur cluster binding"/>
    <property type="evidence" value="ECO:0007669"/>
    <property type="project" value="UniProtKB-KW"/>
</dbReference>
<dbReference type="PROSITE" id="PS51379">
    <property type="entry name" value="4FE4S_FER_2"/>
    <property type="match status" value="1"/>
</dbReference>
<dbReference type="InterPro" id="IPR009051">
    <property type="entry name" value="Helical_ferredxn"/>
</dbReference>
<dbReference type="PANTHER" id="PTHR43255">
    <property type="entry name" value="IRON-SULFUR-BINDING OXIDOREDUCTASE FADF-RELATED-RELATED"/>
    <property type="match status" value="1"/>
</dbReference>
<keyword evidence="3" id="KW-0479">Metal-binding</keyword>
<name>A0A328QAI3_9EURY</name>
<reference evidence="8 9" key="1">
    <citation type="submission" date="2017-05" db="EMBL/GenBank/DDBJ databases">
        <title>Host range expansion of the Methanosphaera genus to humans and monogastric animals involves recent and extensive reduction in genome content.</title>
        <authorList>
            <person name="Hoedt E.C."/>
            <person name="Volmer J.G."/>
            <person name="Parks D.H."/>
            <person name="Rosewarne C.P."/>
            <person name="Denman S.E."/>
            <person name="Mcsweeney C.S."/>
            <person name="O Cuiv P."/>
            <person name="Hugenholtz P."/>
            <person name="Tyson G.W."/>
            <person name="Morrison M."/>
        </authorList>
    </citation>
    <scope>NUCLEOTIDE SEQUENCE [LARGE SCALE GENOMIC DNA]</scope>
    <source>
        <strain evidence="8 9">PA5</strain>
    </source>
</reference>
<dbReference type="InterPro" id="IPR017896">
    <property type="entry name" value="4Fe4S_Fe-S-bd"/>
</dbReference>
<keyword evidence="4" id="KW-0560">Oxidoreductase</keyword>
<dbReference type="GO" id="GO:0005886">
    <property type="term" value="C:plasma membrane"/>
    <property type="evidence" value="ECO:0007669"/>
    <property type="project" value="TreeGrafter"/>
</dbReference>
<dbReference type="Pfam" id="PF13183">
    <property type="entry name" value="Fer4_8"/>
    <property type="match status" value="1"/>
</dbReference>
<dbReference type="InterPro" id="IPR051460">
    <property type="entry name" value="HdrC_iron-sulfur_subunit"/>
</dbReference>
<proteinExistence type="inferred from homology"/>
<evidence type="ECO:0000256" key="4">
    <source>
        <dbReference type="ARBA" id="ARBA00023002"/>
    </source>
</evidence>
<dbReference type="EMBL" id="NGJK01000005">
    <property type="protein sequence ID" value="RAP03829.1"/>
    <property type="molecule type" value="Genomic_DNA"/>
</dbReference>
<evidence type="ECO:0000256" key="1">
    <source>
        <dbReference type="ARBA" id="ARBA00007097"/>
    </source>
</evidence>
<dbReference type="Gene3D" id="1.10.1060.10">
    <property type="entry name" value="Alpha-helical ferredoxin"/>
    <property type="match status" value="1"/>
</dbReference>
<dbReference type="GO" id="GO:0016491">
    <property type="term" value="F:oxidoreductase activity"/>
    <property type="evidence" value="ECO:0007669"/>
    <property type="project" value="UniProtKB-KW"/>
</dbReference>
<dbReference type="PROSITE" id="PS00198">
    <property type="entry name" value="4FE4S_FER_1"/>
    <property type="match status" value="2"/>
</dbReference>
<evidence type="ECO:0000256" key="6">
    <source>
        <dbReference type="ARBA" id="ARBA00023014"/>
    </source>
</evidence>
<evidence type="ECO:0000256" key="3">
    <source>
        <dbReference type="ARBA" id="ARBA00022723"/>
    </source>
</evidence>
<accession>A0A328QAI3</accession>
<feature type="domain" description="4Fe-4S ferredoxin-type" evidence="7">
    <location>
        <begin position="19"/>
        <end position="49"/>
    </location>
</feature>
<gene>
    <name evidence="8" type="ORF">CA615_00625</name>
</gene>
<evidence type="ECO:0000313" key="9">
    <source>
        <dbReference type="Proteomes" id="UP000248557"/>
    </source>
</evidence>
<dbReference type="GO" id="GO:0046872">
    <property type="term" value="F:metal ion binding"/>
    <property type="evidence" value="ECO:0007669"/>
    <property type="project" value="UniProtKB-KW"/>
</dbReference>
<evidence type="ECO:0000256" key="2">
    <source>
        <dbReference type="ARBA" id="ARBA00022485"/>
    </source>
</evidence>
<evidence type="ECO:0000313" key="8">
    <source>
        <dbReference type="EMBL" id="RAP03829.1"/>
    </source>
</evidence>
<keyword evidence="6" id="KW-0411">Iron-sulfur</keyword>
<evidence type="ECO:0000259" key="7">
    <source>
        <dbReference type="PROSITE" id="PS51379"/>
    </source>
</evidence>
<comment type="caution">
    <text evidence="8">The sequence shown here is derived from an EMBL/GenBank/DDBJ whole genome shotgun (WGS) entry which is preliminary data.</text>
</comment>
<dbReference type="InterPro" id="IPR017900">
    <property type="entry name" value="4Fe4S_Fe_S_CS"/>
</dbReference>
<dbReference type="AlphaFoldDB" id="A0A328QAI3"/>